<evidence type="ECO:0000313" key="2">
    <source>
        <dbReference type="EMBL" id="KFO25785.1"/>
    </source>
</evidence>
<proteinExistence type="predicted"/>
<dbReference type="Proteomes" id="UP000028990">
    <property type="component" value="Unassembled WGS sequence"/>
</dbReference>
<sequence>MLDSLGVKKTHSDRTVPRLGNPGKEEKAPVPHSVQHGGGHGAHEGLEHRCHGVVTATEALGVEHPNRPQEVQAEKLSSPHVQTCQSFVQSSSLRTMNAMLMDPRMALKDTPMPAKKTPKLQVLNIPTASFYRLLTNSGKVVLHRLPIFSLQSSCCSSKD</sequence>
<gene>
    <name evidence="2" type="ORF">H920_12921</name>
</gene>
<dbReference type="AlphaFoldDB" id="A0A091D6C6"/>
<feature type="region of interest" description="Disordered" evidence="1">
    <location>
        <begin position="1"/>
        <end position="45"/>
    </location>
</feature>
<name>A0A091D6C6_FUKDA</name>
<keyword evidence="3" id="KW-1185">Reference proteome</keyword>
<organism evidence="2 3">
    <name type="scientific">Fukomys damarensis</name>
    <name type="common">Damaraland mole rat</name>
    <name type="synonym">Cryptomys damarensis</name>
    <dbReference type="NCBI Taxonomy" id="885580"/>
    <lineage>
        <taxon>Eukaryota</taxon>
        <taxon>Metazoa</taxon>
        <taxon>Chordata</taxon>
        <taxon>Craniata</taxon>
        <taxon>Vertebrata</taxon>
        <taxon>Euteleostomi</taxon>
        <taxon>Mammalia</taxon>
        <taxon>Eutheria</taxon>
        <taxon>Euarchontoglires</taxon>
        <taxon>Glires</taxon>
        <taxon>Rodentia</taxon>
        <taxon>Hystricomorpha</taxon>
        <taxon>Bathyergidae</taxon>
        <taxon>Fukomys</taxon>
    </lineage>
</organism>
<protein>
    <submittedName>
        <fullName evidence="2">Uncharacterized protein</fullName>
    </submittedName>
</protein>
<accession>A0A091D6C6</accession>
<dbReference type="EMBL" id="KN123337">
    <property type="protein sequence ID" value="KFO25785.1"/>
    <property type="molecule type" value="Genomic_DNA"/>
</dbReference>
<reference evidence="2 3" key="1">
    <citation type="submission" date="2013-11" db="EMBL/GenBank/DDBJ databases">
        <title>The Damaraland mole rat (Fukomys damarensis) genome and evolution of African mole rats.</title>
        <authorList>
            <person name="Gladyshev V.N."/>
            <person name="Fang X."/>
        </authorList>
    </citation>
    <scope>NUCLEOTIDE SEQUENCE [LARGE SCALE GENOMIC DNA]</scope>
    <source>
        <tissue evidence="2">Liver</tissue>
    </source>
</reference>
<evidence type="ECO:0000313" key="3">
    <source>
        <dbReference type="Proteomes" id="UP000028990"/>
    </source>
</evidence>
<evidence type="ECO:0000256" key="1">
    <source>
        <dbReference type="SAM" id="MobiDB-lite"/>
    </source>
</evidence>